<evidence type="ECO:0000313" key="7">
    <source>
        <dbReference type="Proteomes" id="UP000005365"/>
    </source>
</evidence>
<dbReference type="eggNOG" id="COG0582">
    <property type="taxonomic scope" value="Bacteria"/>
</dbReference>
<name>C6M4H9_NEISI</name>
<evidence type="ECO:0000256" key="4">
    <source>
        <dbReference type="ARBA" id="ARBA00023172"/>
    </source>
</evidence>
<dbReference type="InterPro" id="IPR002104">
    <property type="entry name" value="Integrase_catalytic"/>
</dbReference>
<organism evidence="6 7">
    <name type="scientific">Neisseria sicca ATCC 29256</name>
    <dbReference type="NCBI Taxonomy" id="547045"/>
    <lineage>
        <taxon>Bacteria</taxon>
        <taxon>Pseudomonadati</taxon>
        <taxon>Pseudomonadota</taxon>
        <taxon>Betaproteobacteria</taxon>
        <taxon>Neisseriales</taxon>
        <taxon>Neisseriaceae</taxon>
        <taxon>Neisseria</taxon>
    </lineage>
</organism>
<keyword evidence="3" id="KW-0238">DNA-binding</keyword>
<evidence type="ECO:0000256" key="1">
    <source>
        <dbReference type="ARBA" id="ARBA00008857"/>
    </source>
</evidence>
<keyword evidence="2" id="KW-0229">DNA integration</keyword>
<dbReference type="AlphaFoldDB" id="C6M4H9"/>
<dbReference type="GO" id="GO:0003677">
    <property type="term" value="F:DNA binding"/>
    <property type="evidence" value="ECO:0007669"/>
    <property type="project" value="UniProtKB-KW"/>
</dbReference>
<comment type="caution">
    <text evidence="6">The sequence shown here is derived from an EMBL/GenBank/DDBJ whole genome shotgun (WGS) entry which is preliminary data.</text>
</comment>
<evidence type="ECO:0000259" key="5">
    <source>
        <dbReference type="PROSITE" id="PS51898"/>
    </source>
</evidence>
<dbReference type="PANTHER" id="PTHR30349">
    <property type="entry name" value="PHAGE INTEGRASE-RELATED"/>
    <property type="match status" value="1"/>
</dbReference>
<dbReference type="InterPro" id="IPR011010">
    <property type="entry name" value="DNA_brk_join_enz"/>
</dbReference>
<sequence length="387" mass="45565">MVQIMGTITKRTNPSGAIVYRAQIRIKKAGYPDFSESRTFSKKAMAVEWLKLREAELEMHPELLFREKRQTLCPTLREAAKRYADEVRTEYSDSKFRTLNFVMNFEIADKRIDRLRREDFTSYAFIRQRGSDELGLLPVKPSTINSDLQYLRSILKHAHFVWGYPVTWSEIDIAIEGLRRARVIGKAEKRDRLPTSEELQKLTDYFYFSWNRRSSNDMRVPMHLIMWFAIYSCRRQAEIGRLAWADLDLETRQWLVKDVKHPRGSKGNHKKFEVRDELIPLIEALQSEKIRRQMQGNPDLLLGGYQSKTISALFTNACRALHIEDLRFHDLRHEGATRLAEDGLSIPLMQQVTLHGDWESMRVYTNIRRRPRRLDFVEALENAKKCN</sequence>
<feature type="domain" description="Tyr recombinase" evidence="5">
    <location>
        <begin position="188"/>
        <end position="379"/>
    </location>
</feature>
<dbReference type="PANTHER" id="PTHR30349:SF41">
    <property type="entry name" value="INTEGRASE_RECOMBINASE PROTEIN MJ0367-RELATED"/>
    <property type="match status" value="1"/>
</dbReference>
<gene>
    <name evidence="6" type="ORF">NEISICOT_01425</name>
</gene>
<dbReference type="InterPro" id="IPR050090">
    <property type="entry name" value="Tyrosine_recombinase_XerCD"/>
</dbReference>
<keyword evidence="7" id="KW-1185">Reference proteome</keyword>
<dbReference type="Pfam" id="PF00589">
    <property type="entry name" value="Phage_integrase"/>
    <property type="match status" value="1"/>
</dbReference>
<dbReference type="SUPFAM" id="SSF56349">
    <property type="entry name" value="DNA breaking-rejoining enzymes"/>
    <property type="match status" value="1"/>
</dbReference>
<proteinExistence type="inferred from homology"/>
<dbReference type="Proteomes" id="UP000005365">
    <property type="component" value="Unassembled WGS sequence"/>
</dbReference>
<evidence type="ECO:0000256" key="2">
    <source>
        <dbReference type="ARBA" id="ARBA00022908"/>
    </source>
</evidence>
<keyword evidence="4" id="KW-0233">DNA recombination</keyword>
<dbReference type="GO" id="GO:0006310">
    <property type="term" value="P:DNA recombination"/>
    <property type="evidence" value="ECO:0007669"/>
    <property type="project" value="UniProtKB-KW"/>
</dbReference>
<dbReference type="PROSITE" id="PS51898">
    <property type="entry name" value="TYR_RECOMBINASE"/>
    <property type="match status" value="1"/>
</dbReference>
<dbReference type="EMBL" id="ACKO02000007">
    <property type="protein sequence ID" value="EET44762.1"/>
    <property type="molecule type" value="Genomic_DNA"/>
</dbReference>
<dbReference type="Gene3D" id="1.10.443.10">
    <property type="entry name" value="Intergrase catalytic core"/>
    <property type="match status" value="1"/>
</dbReference>
<comment type="similarity">
    <text evidence="1">Belongs to the 'phage' integrase family.</text>
</comment>
<evidence type="ECO:0000256" key="3">
    <source>
        <dbReference type="ARBA" id="ARBA00023125"/>
    </source>
</evidence>
<dbReference type="InterPro" id="IPR013762">
    <property type="entry name" value="Integrase-like_cat_sf"/>
</dbReference>
<dbReference type="GO" id="GO:0015074">
    <property type="term" value="P:DNA integration"/>
    <property type="evidence" value="ECO:0007669"/>
    <property type="project" value="UniProtKB-KW"/>
</dbReference>
<evidence type="ECO:0000313" key="6">
    <source>
        <dbReference type="EMBL" id="EET44762.1"/>
    </source>
</evidence>
<reference evidence="6" key="1">
    <citation type="submission" date="2009-07" db="EMBL/GenBank/DDBJ databases">
        <authorList>
            <person name="Weinstock G."/>
            <person name="Sodergren E."/>
            <person name="Clifton S."/>
            <person name="Fulton L."/>
            <person name="Fulton B."/>
            <person name="Courtney L."/>
            <person name="Fronick C."/>
            <person name="Harrison M."/>
            <person name="Strong C."/>
            <person name="Farmer C."/>
            <person name="Delahaunty K."/>
            <person name="Markovic C."/>
            <person name="Hall O."/>
            <person name="Minx P."/>
            <person name="Tomlinson C."/>
            <person name="Mitreva M."/>
            <person name="Nelson J."/>
            <person name="Hou S."/>
            <person name="Wollam A."/>
            <person name="Pepin K.H."/>
            <person name="Johnson M."/>
            <person name="Bhonagiri V."/>
            <person name="Nash W.E."/>
            <person name="Warren W."/>
            <person name="Chinwalla A."/>
            <person name="Mardis E.R."/>
            <person name="Wilson R.K."/>
        </authorList>
    </citation>
    <scope>NUCLEOTIDE SEQUENCE [LARGE SCALE GENOMIC DNA]</scope>
    <source>
        <strain evidence="6">ATCC 29256</strain>
    </source>
</reference>
<accession>C6M4H9</accession>
<protein>
    <submittedName>
        <fullName evidence="6">Site-specific recombinase, phage integrase family</fullName>
    </submittedName>
</protein>